<comment type="caution">
    <text evidence="1">The sequence shown here is derived from an EMBL/GenBank/DDBJ whole genome shotgun (WGS) entry which is preliminary data.</text>
</comment>
<accession>A0AAN9IS59</accession>
<evidence type="ECO:0000313" key="2">
    <source>
        <dbReference type="Proteomes" id="UP001359559"/>
    </source>
</evidence>
<protein>
    <submittedName>
        <fullName evidence="1">Uncharacterized protein</fullName>
    </submittedName>
</protein>
<name>A0AAN9IS59_CLITE</name>
<reference evidence="1 2" key="1">
    <citation type="submission" date="2024-01" db="EMBL/GenBank/DDBJ databases">
        <title>The genomes of 5 underutilized Papilionoideae crops provide insights into root nodulation and disease resistance.</title>
        <authorList>
            <person name="Yuan L."/>
        </authorList>
    </citation>
    <scope>NUCLEOTIDE SEQUENCE [LARGE SCALE GENOMIC DNA]</scope>
    <source>
        <strain evidence="1">LY-2023</strain>
        <tissue evidence="1">Leaf</tissue>
    </source>
</reference>
<dbReference type="AlphaFoldDB" id="A0AAN9IS59"/>
<sequence>MMQKRNYGDTCDSDEVVIGTQWVYEVDEEQYEVVKGWGALKRARSSFLGGDVYSCWLMIGEPNKPPPYHRTPGPSTATFSFFHASFYLLSSVGAWFRGDRRELVFWFGGYGEWVMTRRQIGFLALKLWCIRLLIDDDVG</sequence>
<evidence type="ECO:0000313" key="1">
    <source>
        <dbReference type="EMBL" id="KAK7285209.1"/>
    </source>
</evidence>
<gene>
    <name evidence="1" type="ORF">RJT34_19971</name>
</gene>
<keyword evidence="2" id="KW-1185">Reference proteome</keyword>
<dbReference type="Proteomes" id="UP001359559">
    <property type="component" value="Unassembled WGS sequence"/>
</dbReference>
<proteinExistence type="predicted"/>
<organism evidence="1 2">
    <name type="scientific">Clitoria ternatea</name>
    <name type="common">Butterfly pea</name>
    <dbReference type="NCBI Taxonomy" id="43366"/>
    <lineage>
        <taxon>Eukaryota</taxon>
        <taxon>Viridiplantae</taxon>
        <taxon>Streptophyta</taxon>
        <taxon>Embryophyta</taxon>
        <taxon>Tracheophyta</taxon>
        <taxon>Spermatophyta</taxon>
        <taxon>Magnoliopsida</taxon>
        <taxon>eudicotyledons</taxon>
        <taxon>Gunneridae</taxon>
        <taxon>Pentapetalae</taxon>
        <taxon>rosids</taxon>
        <taxon>fabids</taxon>
        <taxon>Fabales</taxon>
        <taxon>Fabaceae</taxon>
        <taxon>Papilionoideae</taxon>
        <taxon>50 kb inversion clade</taxon>
        <taxon>NPAAA clade</taxon>
        <taxon>indigoferoid/millettioid clade</taxon>
        <taxon>Phaseoleae</taxon>
        <taxon>Clitoria</taxon>
    </lineage>
</organism>
<dbReference type="EMBL" id="JAYKXN010000005">
    <property type="protein sequence ID" value="KAK7285209.1"/>
    <property type="molecule type" value="Genomic_DNA"/>
</dbReference>